<keyword evidence="2" id="KW-1185">Reference proteome</keyword>
<comment type="caution">
    <text evidence="1">The sequence shown here is derived from an EMBL/GenBank/DDBJ whole genome shotgun (WGS) entry which is preliminary data.</text>
</comment>
<dbReference type="EMBL" id="JNBR01000395">
    <property type="protein sequence ID" value="OQR93799.1"/>
    <property type="molecule type" value="Genomic_DNA"/>
</dbReference>
<name>A0A1V9Z747_ACHHY</name>
<dbReference type="Proteomes" id="UP000243579">
    <property type="component" value="Unassembled WGS sequence"/>
</dbReference>
<gene>
    <name evidence="1" type="ORF">ACHHYP_02270</name>
</gene>
<sequence length="114" mass="12654">MISIPPTAIAHISQLLAAAMDDAETALRSPTSDPLRDMTLFRHRLRAVNRYMQDALVAAKLHPKGDANMYQTVEFLHEMEGKLAQADSILLEFTLVVESRPVKVLDFHPSALAT</sequence>
<evidence type="ECO:0000313" key="2">
    <source>
        <dbReference type="Proteomes" id="UP000243579"/>
    </source>
</evidence>
<dbReference type="AlphaFoldDB" id="A0A1V9Z747"/>
<reference evidence="1 2" key="1">
    <citation type="journal article" date="2014" name="Genome Biol. Evol.">
        <title>The secreted proteins of Achlya hypogyna and Thraustotheca clavata identify the ancestral oomycete secretome and reveal gene acquisitions by horizontal gene transfer.</title>
        <authorList>
            <person name="Misner I."/>
            <person name="Blouin N."/>
            <person name="Leonard G."/>
            <person name="Richards T.A."/>
            <person name="Lane C.E."/>
        </authorList>
    </citation>
    <scope>NUCLEOTIDE SEQUENCE [LARGE SCALE GENOMIC DNA]</scope>
    <source>
        <strain evidence="1 2">ATCC 48635</strain>
    </source>
</reference>
<accession>A0A1V9Z747</accession>
<organism evidence="1 2">
    <name type="scientific">Achlya hypogyna</name>
    <name type="common">Oomycete</name>
    <name type="synonym">Protoachlya hypogyna</name>
    <dbReference type="NCBI Taxonomy" id="1202772"/>
    <lineage>
        <taxon>Eukaryota</taxon>
        <taxon>Sar</taxon>
        <taxon>Stramenopiles</taxon>
        <taxon>Oomycota</taxon>
        <taxon>Saprolegniomycetes</taxon>
        <taxon>Saprolegniales</taxon>
        <taxon>Achlyaceae</taxon>
        <taxon>Achlya</taxon>
    </lineage>
</organism>
<protein>
    <submittedName>
        <fullName evidence="1">Uncharacterized protein</fullName>
    </submittedName>
</protein>
<proteinExistence type="predicted"/>
<dbReference type="OrthoDB" id="63993at2759"/>
<evidence type="ECO:0000313" key="1">
    <source>
        <dbReference type="EMBL" id="OQR93799.1"/>
    </source>
</evidence>